<dbReference type="EMBL" id="BAABHO010000029">
    <property type="protein sequence ID" value="GAA4796280.1"/>
    <property type="molecule type" value="Genomic_DNA"/>
</dbReference>
<reference evidence="3" key="1">
    <citation type="journal article" date="2019" name="Int. J. Syst. Evol. Microbiol.">
        <title>The Global Catalogue of Microorganisms (GCM) 10K type strain sequencing project: providing services to taxonomists for standard genome sequencing and annotation.</title>
        <authorList>
            <consortium name="The Broad Institute Genomics Platform"/>
            <consortium name="The Broad Institute Genome Sequencing Center for Infectious Disease"/>
            <person name="Wu L."/>
            <person name="Ma J."/>
        </authorList>
    </citation>
    <scope>NUCLEOTIDE SEQUENCE [LARGE SCALE GENOMIC DNA]</scope>
    <source>
        <strain evidence="3">JCM 17979</strain>
    </source>
</reference>
<dbReference type="Gene3D" id="3.40.50.10320">
    <property type="entry name" value="LmbE-like"/>
    <property type="match status" value="1"/>
</dbReference>
<keyword evidence="1" id="KW-0862">Zinc</keyword>
<comment type="caution">
    <text evidence="2">The sequence shown here is derived from an EMBL/GenBank/DDBJ whole genome shotgun (WGS) entry which is preliminary data.</text>
</comment>
<accession>A0ABP9BJB3</accession>
<protein>
    <recommendedName>
        <fullName evidence="4">GlcNAc-PI de-N-acetylase</fullName>
    </recommendedName>
</protein>
<dbReference type="Pfam" id="PF02585">
    <property type="entry name" value="PIG-L"/>
    <property type="match status" value="1"/>
</dbReference>
<name>A0ABP9BJB3_9PSEU</name>
<evidence type="ECO:0000313" key="3">
    <source>
        <dbReference type="Proteomes" id="UP001500928"/>
    </source>
</evidence>
<evidence type="ECO:0000256" key="1">
    <source>
        <dbReference type="ARBA" id="ARBA00022833"/>
    </source>
</evidence>
<evidence type="ECO:0000313" key="2">
    <source>
        <dbReference type="EMBL" id="GAA4796280.1"/>
    </source>
</evidence>
<evidence type="ECO:0008006" key="4">
    <source>
        <dbReference type="Google" id="ProtNLM"/>
    </source>
</evidence>
<organism evidence="2 3">
    <name type="scientific">Actinomycetospora chlora</name>
    <dbReference type="NCBI Taxonomy" id="663608"/>
    <lineage>
        <taxon>Bacteria</taxon>
        <taxon>Bacillati</taxon>
        <taxon>Actinomycetota</taxon>
        <taxon>Actinomycetes</taxon>
        <taxon>Pseudonocardiales</taxon>
        <taxon>Pseudonocardiaceae</taxon>
        <taxon>Actinomycetospora</taxon>
    </lineage>
</organism>
<dbReference type="InterPro" id="IPR024078">
    <property type="entry name" value="LmbE-like_dom_sf"/>
</dbReference>
<dbReference type="SUPFAM" id="SSF102588">
    <property type="entry name" value="LmbE-like"/>
    <property type="match status" value="1"/>
</dbReference>
<dbReference type="Proteomes" id="UP001500928">
    <property type="component" value="Unassembled WGS sequence"/>
</dbReference>
<dbReference type="RefSeq" id="WP_345417816.1">
    <property type="nucleotide sequence ID" value="NZ_BAABHO010000029.1"/>
</dbReference>
<keyword evidence="3" id="KW-1185">Reference proteome</keyword>
<gene>
    <name evidence="2" type="ORF">GCM10023200_35430</name>
</gene>
<sequence>MTTTLERLGTAASAGARCLFLSPHLDDAVLSCGALMRSLAPRSEIHVVTVFTEITDGPHTRAARSFLRQCGHADATALFAARRDEDRAVLDGMGVTHEHLGVADALFRRRTVPRPIAGPVARLGRVLPEVDHRYPTFRFDIALGRISRGDRGLAAQLAGRLETTLDGADLVFAPLGVGRHVDHLLTRALGATRPDRVVFYSDFPYDQVHAPDEAFVRRHGLRAWHHADGVVEKADLIRGYGTQADALFPSGVIPAAPETYFA</sequence>
<dbReference type="InterPro" id="IPR003737">
    <property type="entry name" value="GlcNAc_PI_deacetylase-related"/>
</dbReference>
<proteinExistence type="predicted"/>